<dbReference type="Gene3D" id="2.40.160.210">
    <property type="entry name" value="Acyl-CoA thioesterase, double hotdog domain"/>
    <property type="match status" value="1"/>
</dbReference>
<protein>
    <recommendedName>
        <fullName evidence="5">Thioesterase family protein</fullName>
    </recommendedName>
</protein>
<dbReference type="HOGENOM" id="CLU_071618_0_0_1"/>
<name>A0A0C3CI48_HEBCY</name>
<dbReference type="Proteomes" id="UP000053424">
    <property type="component" value="Unassembled WGS sequence"/>
</dbReference>
<dbReference type="Pfam" id="PF20789">
    <property type="entry name" value="4HBT_3C"/>
    <property type="match status" value="1"/>
</dbReference>
<sequence>MAPLSKAINVQPVPFDPSILPSPKDTSENSKLYGGTVDPDWIIGSVANGGYVLGLILEACIQFQSTTSHVDALHITAHFLRTTLTAPFTVCVRNVKKGLGFTNLTAELIQGGVVKIMTHVIFGINDRDPKDKLNLTLDPPSTYARRHPLYTHPSEAVVKPIRHTWKFHPHVRWTEEHEIMAKNRPDGVNRTGPSTVGGGGLEWGAWFEFNDKNERITTPALAFLVDLFLNTPTLLPRSEKVGLTTSWYPTMTLSLEFKNKIPKPSPKHAARTVGLYSSGRFMTPPQGRHDVYVEVWTAPSSIGEGNPTENWRENQVCLAIATQMALTVPMEVNTKQGGKKTAKL</sequence>
<dbReference type="InterPro" id="IPR052389">
    <property type="entry name" value="Sec_Metab_Biosynth-Assoc"/>
</dbReference>
<evidence type="ECO:0000259" key="1">
    <source>
        <dbReference type="Pfam" id="PF13622"/>
    </source>
</evidence>
<reference evidence="4" key="2">
    <citation type="submission" date="2015-01" db="EMBL/GenBank/DDBJ databases">
        <title>Evolutionary Origins and Diversification of the Mycorrhizal Mutualists.</title>
        <authorList>
            <consortium name="DOE Joint Genome Institute"/>
            <consortium name="Mycorrhizal Genomics Consortium"/>
            <person name="Kohler A."/>
            <person name="Kuo A."/>
            <person name="Nagy L.G."/>
            <person name="Floudas D."/>
            <person name="Copeland A."/>
            <person name="Barry K.W."/>
            <person name="Cichocki N."/>
            <person name="Veneault-Fourrey C."/>
            <person name="LaButti K."/>
            <person name="Lindquist E.A."/>
            <person name="Lipzen A."/>
            <person name="Lundell T."/>
            <person name="Morin E."/>
            <person name="Murat C."/>
            <person name="Riley R."/>
            <person name="Ohm R."/>
            <person name="Sun H."/>
            <person name="Tunlid A."/>
            <person name="Henrissat B."/>
            <person name="Grigoriev I.V."/>
            <person name="Hibbett D.S."/>
            <person name="Martin F."/>
        </authorList>
    </citation>
    <scope>NUCLEOTIDE SEQUENCE [LARGE SCALE GENOMIC DNA]</scope>
    <source>
        <strain evidence="4">h7</strain>
    </source>
</reference>
<dbReference type="PANTHER" id="PTHR38110:SF1">
    <property type="entry name" value="THIOESTERASE DOMAIN-CONTAINING PROTEIN"/>
    <property type="match status" value="1"/>
</dbReference>
<dbReference type="InterPro" id="IPR042171">
    <property type="entry name" value="Acyl-CoA_hotdog"/>
</dbReference>
<dbReference type="AlphaFoldDB" id="A0A0C3CI48"/>
<evidence type="ECO:0000259" key="2">
    <source>
        <dbReference type="Pfam" id="PF20789"/>
    </source>
</evidence>
<dbReference type="PANTHER" id="PTHR38110">
    <property type="entry name" value="CHROMOSOME 23, WHOLE GENOME SHOTGUN SEQUENCE"/>
    <property type="match status" value="1"/>
</dbReference>
<feature type="domain" description="Acyl-CoA thioesterase-like N-terminal HotDog" evidence="1">
    <location>
        <begin position="38"/>
        <end position="122"/>
    </location>
</feature>
<dbReference type="EMBL" id="KN831776">
    <property type="protein sequence ID" value="KIM43286.1"/>
    <property type="molecule type" value="Genomic_DNA"/>
</dbReference>
<dbReference type="Pfam" id="PF13622">
    <property type="entry name" value="4HBT_3"/>
    <property type="match status" value="1"/>
</dbReference>
<feature type="domain" description="Acyl-CoA thioesterase-like C-terminal" evidence="2">
    <location>
        <begin position="171"/>
        <end position="297"/>
    </location>
</feature>
<organism evidence="3 4">
    <name type="scientific">Hebeloma cylindrosporum</name>
    <dbReference type="NCBI Taxonomy" id="76867"/>
    <lineage>
        <taxon>Eukaryota</taxon>
        <taxon>Fungi</taxon>
        <taxon>Dikarya</taxon>
        <taxon>Basidiomycota</taxon>
        <taxon>Agaricomycotina</taxon>
        <taxon>Agaricomycetes</taxon>
        <taxon>Agaricomycetidae</taxon>
        <taxon>Agaricales</taxon>
        <taxon>Agaricineae</taxon>
        <taxon>Hymenogastraceae</taxon>
        <taxon>Hebeloma</taxon>
    </lineage>
</organism>
<evidence type="ECO:0000313" key="4">
    <source>
        <dbReference type="Proteomes" id="UP000053424"/>
    </source>
</evidence>
<evidence type="ECO:0008006" key="5">
    <source>
        <dbReference type="Google" id="ProtNLM"/>
    </source>
</evidence>
<dbReference type="STRING" id="686832.A0A0C3CI48"/>
<dbReference type="OrthoDB" id="2532955at2759"/>
<gene>
    <name evidence="3" type="ORF">M413DRAFT_69853</name>
</gene>
<dbReference type="InterPro" id="IPR049450">
    <property type="entry name" value="ACOT8-like_C"/>
</dbReference>
<dbReference type="InterPro" id="IPR029069">
    <property type="entry name" value="HotDog_dom_sf"/>
</dbReference>
<accession>A0A0C3CI48</accession>
<dbReference type="SUPFAM" id="SSF54637">
    <property type="entry name" value="Thioesterase/thiol ester dehydrase-isomerase"/>
    <property type="match status" value="1"/>
</dbReference>
<dbReference type="InterPro" id="IPR049449">
    <property type="entry name" value="TesB_ACOT8-like_N"/>
</dbReference>
<reference evidence="3 4" key="1">
    <citation type="submission" date="2014-04" db="EMBL/GenBank/DDBJ databases">
        <authorList>
            <consortium name="DOE Joint Genome Institute"/>
            <person name="Kuo A."/>
            <person name="Gay G."/>
            <person name="Dore J."/>
            <person name="Kohler A."/>
            <person name="Nagy L.G."/>
            <person name="Floudas D."/>
            <person name="Copeland A."/>
            <person name="Barry K.W."/>
            <person name="Cichocki N."/>
            <person name="Veneault-Fourrey C."/>
            <person name="LaButti K."/>
            <person name="Lindquist E.A."/>
            <person name="Lipzen A."/>
            <person name="Lundell T."/>
            <person name="Morin E."/>
            <person name="Murat C."/>
            <person name="Sun H."/>
            <person name="Tunlid A."/>
            <person name="Henrissat B."/>
            <person name="Grigoriev I.V."/>
            <person name="Hibbett D.S."/>
            <person name="Martin F."/>
            <person name="Nordberg H.P."/>
            <person name="Cantor M.N."/>
            <person name="Hua S.X."/>
        </authorList>
    </citation>
    <scope>NUCLEOTIDE SEQUENCE [LARGE SCALE GENOMIC DNA]</scope>
    <source>
        <strain evidence="4">h7</strain>
    </source>
</reference>
<proteinExistence type="predicted"/>
<evidence type="ECO:0000313" key="3">
    <source>
        <dbReference type="EMBL" id="KIM43286.1"/>
    </source>
</evidence>
<keyword evidence="4" id="KW-1185">Reference proteome</keyword>